<feature type="transmembrane region" description="Helical" evidence="11">
    <location>
        <begin position="6"/>
        <end position="25"/>
    </location>
</feature>
<dbReference type="PANTHER" id="PTHR13046:SF0">
    <property type="entry name" value="CAAX PRENYL PROTEASE 2"/>
    <property type="match status" value="1"/>
</dbReference>
<evidence type="ECO:0000256" key="9">
    <source>
        <dbReference type="ARBA" id="ARBA00047280"/>
    </source>
</evidence>
<comment type="catalytic activity">
    <reaction evidence="9">
        <text>Hydrolyzes the peptide bond -P2-(S-farnesyl or geranylgeranyl)C-P1'-P2'-P3'-COOH where P1' and P2' are amino acids with aliphatic sidechains and P3' is any C-terminal residue.</text>
        <dbReference type="EC" id="3.4.26.1"/>
    </reaction>
</comment>
<dbReference type="Proteomes" id="UP000092555">
    <property type="component" value="Unassembled WGS sequence"/>
</dbReference>
<evidence type="ECO:0000259" key="12">
    <source>
        <dbReference type="Pfam" id="PF02517"/>
    </source>
</evidence>
<organism evidence="13 14">
    <name type="scientific">Metschnikowia bicuspidata var. bicuspidata NRRL YB-4993</name>
    <dbReference type="NCBI Taxonomy" id="869754"/>
    <lineage>
        <taxon>Eukaryota</taxon>
        <taxon>Fungi</taxon>
        <taxon>Dikarya</taxon>
        <taxon>Ascomycota</taxon>
        <taxon>Saccharomycotina</taxon>
        <taxon>Pichiomycetes</taxon>
        <taxon>Metschnikowiaceae</taxon>
        <taxon>Metschnikowia</taxon>
    </lineage>
</organism>
<dbReference type="Pfam" id="PF02517">
    <property type="entry name" value="Rce1-like"/>
    <property type="match status" value="1"/>
</dbReference>
<dbReference type="GeneID" id="30030789"/>
<evidence type="ECO:0000256" key="1">
    <source>
        <dbReference type="ARBA" id="ARBA00004477"/>
    </source>
</evidence>
<evidence type="ECO:0000256" key="6">
    <source>
        <dbReference type="ARBA" id="ARBA00022824"/>
    </source>
</evidence>
<keyword evidence="4 11" id="KW-0812">Transmembrane</keyword>
<dbReference type="GO" id="GO:0071586">
    <property type="term" value="P:CAAX-box protein processing"/>
    <property type="evidence" value="ECO:0007669"/>
    <property type="project" value="InterPro"/>
</dbReference>
<dbReference type="InterPro" id="IPR039731">
    <property type="entry name" value="Rce1"/>
</dbReference>
<feature type="transmembrane region" description="Helical" evidence="11">
    <location>
        <begin position="45"/>
        <end position="72"/>
    </location>
</feature>
<sequence>MFFNLLVGAVVASLYVAAIKLSVPVHVVHLERSNPIVIRFRIRRIFVLCGILLFAIPVLSVQLNGASTYGQALRNMGLFPGFTSSHDFVGDVMGIVIAWLKIASLYIGPICAYFYIDAQGWRADFQANFCTLAGIRDHVFAPITEEFVYRAALVAVLAPVLLENSLIFYSPLLFGLAHVHHGINLYCQEQVPLISAIAASTFQLVYTTAFGILANLFYVRSGYNLWCPIVVHATCNLLGFPSFEMKHTHPRFFYVYCVLLVFGIVAFWKLI</sequence>
<accession>A0A1A0H761</accession>
<evidence type="ECO:0000256" key="11">
    <source>
        <dbReference type="SAM" id="Phobius"/>
    </source>
</evidence>
<keyword evidence="8 11" id="KW-0472">Membrane</keyword>
<keyword evidence="5" id="KW-0378">Hydrolase</keyword>
<evidence type="ECO:0000256" key="10">
    <source>
        <dbReference type="ARBA" id="ARBA00049729"/>
    </source>
</evidence>
<evidence type="ECO:0000256" key="2">
    <source>
        <dbReference type="ARBA" id="ARBA00006897"/>
    </source>
</evidence>
<feature type="transmembrane region" description="Helical" evidence="11">
    <location>
        <begin position="92"/>
        <end position="116"/>
    </location>
</feature>
<comment type="subcellular location">
    <subcellularLocation>
        <location evidence="1">Endoplasmic reticulum membrane</location>
        <topology evidence="1">Multi-pass membrane protein</topology>
    </subcellularLocation>
</comment>
<evidence type="ECO:0000313" key="14">
    <source>
        <dbReference type="Proteomes" id="UP000092555"/>
    </source>
</evidence>
<keyword evidence="7 11" id="KW-1133">Transmembrane helix</keyword>
<dbReference type="RefSeq" id="XP_018710263.1">
    <property type="nucleotide sequence ID" value="XM_018857813.1"/>
</dbReference>
<evidence type="ECO:0000256" key="8">
    <source>
        <dbReference type="ARBA" id="ARBA00023136"/>
    </source>
</evidence>
<feature type="transmembrane region" description="Helical" evidence="11">
    <location>
        <begin position="193"/>
        <end position="217"/>
    </location>
</feature>
<feature type="domain" description="CAAX prenyl protease 2/Lysostaphin resistance protein A-like" evidence="12">
    <location>
        <begin position="132"/>
        <end position="238"/>
    </location>
</feature>
<evidence type="ECO:0000256" key="4">
    <source>
        <dbReference type="ARBA" id="ARBA00022692"/>
    </source>
</evidence>
<dbReference type="PANTHER" id="PTHR13046">
    <property type="entry name" value="PROTEASE U48 CAAX PRENYL PROTEASE RCE1"/>
    <property type="match status" value="1"/>
</dbReference>
<dbReference type="InterPro" id="IPR003675">
    <property type="entry name" value="Rce1/LyrA-like_dom"/>
</dbReference>
<evidence type="ECO:0000256" key="3">
    <source>
        <dbReference type="ARBA" id="ARBA00022670"/>
    </source>
</evidence>
<dbReference type="GO" id="GO:0004222">
    <property type="term" value="F:metalloendopeptidase activity"/>
    <property type="evidence" value="ECO:0007669"/>
    <property type="project" value="InterPro"/>
</dbReference>
<evidence type="ECO:0000256" key="5">
    <source>
        <dbReference type="ARBA" id="ARBA00022801"/>
    </source>
</evidence>
<comment type="similarity">
    <text evidence="2">Belongs to the peptidase U48 family.</text>
</comment>
<comment type="caution">
    <text evidence="13">The sequence shown here is derived from an EMBL/GenBank/DDBJ whole genome shotgun (WGS) entry which is preliminary data.</text>
</comment>
<keyword evidence="14" id="KW-1185">Reference proteome</keyword>
<reference evidence="13 14" key="1">
    <citation type="submission" date="2016-05" db="EMBL/GenBank/DDBJ databases">
        <title>Comparative genomics of biotechnologically important yeasts.</title>
        <authorList>
            <consortium name="DOE Joint Genome Institute"/>
            <person name="Riley R."/>
            <person name="Haridas S."/>
            <person name="Wolfe K.H."/>
            <person name="Lopes M.R."/>
            <person name="Hittinger C.T."/>
            <person name="Goker M."/>
            <person name="Salamov A."/>
            <person name="Wisecaver J."/>
            <person name="Long T.M."/>
            <person name="Aerts A.L."/>
            <person name="Barry K."/>
            <person name="Choi C."/>
            <person name="Clum A."/>
            <person name="Coughlan A.Y."/>
            <person name="Deshpande S."/>
            <person name="Douglass A.P."/>
            <person name="Hanson S.J."/>
            <person name="Klenk H.-P."/>
            <person name="LaButti K."/>
            <person name="Lapidus A."/>
            <person name="Lindquist E."/>
            <person name="Lipzen A."/>
            <person name="Meier-kolthoff J.P."/>
            <person name="Ohm R.A."/>
            <person name="Otillar R.P."/>
            <person name="Pangilinan J."/>
            <person name="Peng Y."/>
            <person name="Rokas A."/>
            <person name="Rosa C.A."/>
            <person name="Scheuner C."/>
            <person name="Sibirny A.A."/>
            <person name="Slot J.C."/>
            <person name="Stielow J.B."/>
            <person name="Sun H."/>
            <person name="Kurtzman C.P."/>
            <person name="Blackwell M."/>
            <person name="Grigoriev I.V."/>
            <person name="Jeffries T.W."/>
        </authorList>
    </citation>
    <scope>NUCLEOTIDE SEQUENCE [LARGE SCALE GENOMIC DNA]</scope>
    <source>
        <strain evidence="13 14">NRRL YB-4993</strain>
    </source>
</reference>
<proteinExistence type="inferred from homology"/>
<feature type="transmembrane region" description="Helical" evidence="11">
    <location>
        <begin position="252"/>
        <end position="270"/>
    </location>
</feature>
<feature type="transmembrane region" description="Helical" evidence="11">
    <location>
        <begin position="223"/>
        <end position="240"/>
    </location>
</feature>
<name>A0A1A0H761_9ASCO</name>
<dbReference type="GO" id="GO:0005789">
    <property type="term" value="C:endoplasmic reticulum membrane"/>
    <property type="evidence" value="ECO:0007669"/>
    <property type="project" value="UniProtKB-SubCell"/>
</dbReference>
<dbReference type="EC" id="3.4.26.1" evidence="10"/>
<keyword evidence="3" id="KW-0645">Protease</keyword>
<evidence type="ECO:0000256" key="7">
    <source>
        <dbReference type="ARBA" id="ARBA00022989"/>
    </source>
</evidence>
<evidence type="ECO:0000313" key="13">
    <source>
        <dbReference type="EMBL" id="OBA19738.1"/>
    </source>
</evidence>
<dbReference type="STRING" id="869754.A0A1A0H761"/>
<keyword evidence="6" id="KW-0256">Endoplasmic reticulum</keyword>
<gene>
    <name evidence="13" type="ORF">METBIDRAFT_44590</name>
</gene>
<dbReference type="EMBL" id="LXTC01000005">
    <property type="protein sequence ID" value="OBA19738.1"/>
    <property type="molecule type" value="Genomic_DNA"/>
</dbReference>
<dbReference type="AlphaFoldDB" id="A0A1A0H761"/>
<protein>
    <recommendedName>
        <fullName evidence="10">intramembrane prenyl-peptidase Rce1</fullName>
        <ecNumber evidence="10">3.4.26.1</ecNumber>
    </recommendedName>
</protein>
<dbReference type="OrthoDB" id="271604at2759"/>